<accession>A0A9W8CI20</accession>
<keyword evidence="1" id="KW-0812">Transmembrane</keyword>
<dbReference type="Proteomes" id="UP001145021">
    <property type="component" value="Unassembled WGS sequence"/>
</dbReference>
<dbReference type="PROSITE" id="PS51140">
    <property type="entry name" value="CUE"/>
    <property type="match status" value="1"/>
</dbReference>
<keyword evidence="1" id="KW-0472">Membrane</keyword>
<evidence type="ECO:0000313" key="4">
    <source>
        <dbReference type="EMBL" id="KAJ1643215.1"/>
    </source>
</evidence>
<dbReference type="InterPro" id="IPR009060">
    <property type="entry name" value="UBA-like_sf"/>
</dbReference>
<evidence type="ECO:0008006" key="6">
    <source>
        <dbReference type="Google" id="ProtNLM"/>
    </source>
</evidence>
<dbReference type="SMART" id="SM00165">
    <property type="entry name" value="UBA"/>
    <property type="match status" value="1"/>
</dbReference>
<proteinExistence type="predicted"/>
<sequence length="282" mass="30165">MPSGGTFGLAGAPVTKLWLATIGLASASLTPMGKVMPFRRLLATLAFGDFVSMLVALNLVFQMRSLERIYGSRRFASHLVASLVVSRTLLVLLRHFGLVTAAAATATATATASRGPYDLLTSCLLQFFIHVPATRYMRRWGMGIGDNWMMLPWLVFVVGRRTGAAWCALAGAVAALVVENNVAGLKSWRLPSWMGKLAARMLKSKPAGSVLQSGGQQQMEAIRAAMAQAEAEADEQQVSLLMSMFPGTERTQIAQALQLASNDANRAVTILLDGSNARAPPS</sequence>
<gene>
    <name evidence="4" type="ORF">LPJ64_004995</name>
</gene>
<evidence type="ECO:0000313" key="5">
    <source>
        <dbReference type="Proteomes" id="UP001145021"/>
    </source>
</evidence>
<reference evidence="4" key="1">
    <citation type="submission" date="2022-07" db="EMBL/GenBank/DDBJ databases">
        <title>Phylogenomic reconstructions and comparative analyses of Kickxellomycotina fungi.</title>
        <authorList>
            <person name="Reynolds N.K."/>
            <person name="Stajich J.E."/>
            <person name="Barry K."/>
            <person name="Grigoriev I.V."/>
            <person name="Crous P."/>
            <person name="Smith M.E."/>
        </authorList>
    </citation>
    <scope>NUCLEOTIDE SEQUENCE</scope>
    <source>
        <strain evidence="4">NBRC 105413</strain>
    </source>
</reference>
<feature type="domain" description="UBA" evidence="2">
    <location>
        <begin position="232"/>
        <end position="274"/>
    </location>
</feature>
<feature type="transmembrane region" description="Helical" evidence="1">
    <location>
        <begin position="81"/>
        <end position="104"/>
    </location>
</feature>
<keyword evidence="5" id="KW-1185">Reference proteome</keyword>
<feature type="transmembrane region" description="Helical" evidence="1">
    <location>
        <begin position="41"/>
        <end position="61"/>
    </location>
</feature>
<name>A0A9W8CI20_9FUNG</name>
<dbReference type="SUPFAM" id="SSF46934">
    <property type="entry name" value="UBA-like"/>
    <property type="match status" value="1"/>
</dbReference>
<comment type="caution">
    <text evidence="4">The sequence shown here is derived from an EMBL/GenBank/DDBJ whole genome shotgun (WGS) entry which is preliminary data.</text>
</comment>
<dbReference type="Gene3D" id="1.10.8.10">
    <property type="entry name" value="DNA helicase RuvA subunit, C-terminal domain"/>
    <property type="match status" value="1"/>
</dbReference>
<organism evidence="4 5">
    <name type="scientific">Coemansia asiatica</name>
    <dbReference type="NCBI Taxonomy" id="1052880"/>
    <lineage>
        <taxon>Eukaryota</taxon>
        <taxon>Fungi</taxon>
        <taxon>Fungi incertae sedis</taxon>
        <taxon>Zoopagomycota</taxon>
        <taxon>Kickxellomycotina</taxon>
        <taxon>Kickxellomycetes</taxon>
        <taxon>Kickxellales</taxon>
        <taxon>Kickxellaceae</taxon>
        <taxon>Coemansia</taxon>
    </lineage>
</organism>
<feature type="transmembrane region" description="Helical" evidence="1">
    <location>
        <begin position="153"/>
        <end position="178"/>
    </location>
</feature>
<evidence type="ECO:0000256" key="1">
    <source>
        <dbReference type="SAM" id="Phobius"/>
    </source>
</evidence>
<feature type="domain" description="CUE" evidence="3">
    <location>
        <begin position="233"/>
        <end position="276"/>
    </location>
</feature>
<keyword evidence="1" id="KW-1133">Transmembrane helix</keyword>
<dbReference type="GO" id="GO:0043130">
    <property type="term" value="F:ubiquitin binding"/>
    <property type="evidence" value="ECO:0007669"/>
    <property type="project" value="InterPro"/>
</dbReference>
<protein>
    <recommendedName>
        <fullName evidence="6">CUE domain-containing protein</fullName>
    </recommendedName>
</protein>
<dbReference type="PROSITE" id="PS50030">
    <property type="entry name" value="UBA"/>
    <property type="match status" value="1"/>
</dbReference>
<evidence type="ECO:0000259" key="2">
    <source>
        <dbReference type="PROSITE" id="PS50030"/>
    </source>
</evidence>
<feature type="transmembrane region" description="Helical" evidence="1">
    <location>
        <begin position="6"/>
        <end position="29"/>
    </location>
</feature>
<dbReference type="AlphaFoldDB" id="A0A9W8CI20"/>
<dbReference type="InterPro" id="IPR003892">
    <property type="entry name" value="CUE"/>
</dbReference>
<dbReference type="InterPro" id="IPR015940">
    <property type="entry name" value="UBA"/>
</dbReference>
<evidence type="ECO:0000259" key="3">
    <source>
        <dbReference type="PROSITE" id="PS51140"/>
    </source>
</evidence>
<dbReference type="EMBL" id="JANBOH010000280">
    <property type="protein sequence ID" value="KAJ1643215.1"/>
    <property type="molecule type" value="Genomic_DNA"/>
</dbReference>
<dbReference type="Pfam" id="PF02845">
    <property type="entry name" value="CUE"/>
    <property type="match status" value="1"/>
</dbReference>
<dbReference type="CDD" id="cd14279">
    <property type="entry name" value="CUE"/>
    <property type="match status" value="1"/>
</dbReference>